<evidence type="ECO:0000256" key="1">
    <source>
        <dbReference type="SAM" id="Phobius"/>
    </source>
</evidence>
<dbReference type="AlphaFoldDB" id="A0A6J4MX73"/>
<dbReference type="EMBL" id="CADCUM010000020">
    <property type="protein sequence ID" value="CAA9369147.1"/>
    <property type="molecule type" value="Genomic_DNA"/>
</dbReference>
<organism evidence="3">
    <name type="scientific">uncultured Nocardioides sp</name>
    <dbReference type="NCBI Taxonomy" id="198441"/>
    <lineage>
        <taxon>Bacteria</taxon>
        <taxon>Bacillati</taxon>
        <taxon>Actinomycetota</taxon>
        <taxon>Actinomycetes</taxon>
        <taxon>Propionibacteriales</taxon>
        <taxon>Nocardioidaceae</taxon>
        <taxon>Nocardioides</taxon>
        <taxon>environmental samples</taxon>
    </lineage>
</organism>
<keyword evidence="1" id="KW-0812">Transmembrane</keyword>
<sequence length="138" mass="15630">MTPVDPRQRIGDAERERATSLLAQHYTDGRLEHEEYDERLDAIWTARTRHDLDVVFNDLPRQLGPVRPAAPTPPVVRRGRRPIPLLPVLAILIGLSILLEAPLWLAIFLLPVLNGRRAGHHGFAAHGCPPHLRDAYRR</sequence>
<dbReference type="PANTHER" id="PTHR40763">
    <property type="entry name" value="MEMBRANE PROTEIN-RELATED"/>
    <property type="match status" value="1"/>
</dbReference>
<dbReference type="Pfam" id="PF08044">
    <property type="entry name" value="DUF1707"/>
    <property type="match status" value="1"/>
</dbReference>
<name>A0A6J4MX73_9ACTN</name>
<feature type="domain" description="DUF1707" evidence="2">
    <location>
        <begin position="9"/>
        <end position="60"/>
    </location>
</feature>
<proteinExistence type="predicted"/>
<evidence type="ECO:0000313" key="3">
    <source>
        <dbReference type="EMBL" id="CAA9369147.1"/>
    </source>
</evidence>
<reference evidence="3" key="1">
    <citation type="submission" date="2020-02" db="EMBL/GenBank/DDBJ databases">
        <authorList>
            <person name="Meier V. D."/>
        </authorList>
    </citation>
    <scope>NUCLEOTIDE SEQUENCE</scope>
    <source>
        <strain evidence="3">AVDCRST_MAG32</strain>
    </source>
</reference>
<dbReference type="PANTHER" id="PTHR40763:SF4">
    <property type="entry name" value="DUF1707 DOMAIN-CONTAINING PROTEIN"/>
    <property type="match status" value="1"/>
</dbReference>
<accession>A0A6J4MX73</accession>
<keyword evidence="1" id="KW-1133">Transmembrane helix</keyword>
<dbReference type="InterPro" id="IPR012551">
    <property type="entry name" value="DUF1707_SHOCT-like"/>
</dbReference>
<gene>
    <name evidence="3" type="ORF">AVDCRST_MAG32-421</name>
</gene>
<evidence type="ECO:0000259" key="2">
    <source>
        <dbReference type="Pfam" id="PF08044"/>
    </source>
</evidence>
<keyword evidence="1" id="KW-0472">Membrane</keyword>
<protein>
    <recommendedName>
        <fullName evidence="2">DUF1707 domain-containing protein</fullName>
    </recommendedName>
</protein>
<feature type="transmembrane region" description="Helical" evidence="1">
    <location>
        <begin position="85"/>
        <end position="110"/>
    </location>
</feature>